<keyword evidence="11" id="KW-1185">Reference proteome</keyword>
<dbReference type="GO" id="GO:0004715">
    <property type="term" value="F:non-membrane spanning protein tyrosine kinase activity"/>
    <property type="evidence" value="ECO:0007669"/>
    <property type="project" value="UniProtKB-EC"/>
</dbReference>
<dbReference type="InterPro" id="IPR025669">
    <property type="entry name" value="AAA_dom"/>
</dbReference>
<organism evidence="10 11">
    <name type="scientific">Wansuia hejianensis</name>
    <dbReference type="NCBI Taxonomy" id="2763667"/>
    <lineage>
        <taxon>Bacteria</taxon>
        <taxon>Bacillati</taxon>
        <taxon>Bacillota</taxon>
        <taxon>Clostridia</taxon>
        <taxon>Lachnospirales</taxon>
        <taxon>Lachnospiraceae</taxon>
        <taxon>Wansuia</taxon>
    </lineage>
</organism>
<dbReference type="CDD" id="cd05387">
    <property type="entry name" value="BY-kinase"/>
    <property type="match status" value="1"/>
</dbReference>
<evidence type="ECO:0000313" key="11">
    <source>
        <dbReference type="Proteomes" id="UP000515860"/>
    </source>
</evidence>
<dbReference type="NCBIfam" id="TIGR01007">
    <property type="entry name" value="eps_fam"/>
    <property type="match status" value="1"/>
</dbReference>
<accession>A0A7G9GDC4</accession>
<evidence type="ECO:0000256" key="5">
    <source>
        <dbReference type="ARBA" id="ARBA00022777"/>
    </source>
</evidence>
<dbReference type="PANTHER" id="PTHR32309:SF13">
    <property type="entry name" value="FERRIC ENTEROBACTIN TRANSPORT PROTEIN FEPE"/>
    <property type="match status" value="1"/>
</dbReference>
<dbReference type="GO" id="GO:0005524">
    <property type="term" value="F:ATP binding"/>
    <property type="evidence" value="ECO:0007669"/>
    <property type="project" value="UniProtKB-KW"/>
</dbReference>
<evidence type="ECO:0000256" key="6">
    <source>
        <dbReference type="ARBA" id="ARBA00022840"/>
    </source>
</evidence>
<evidence type="ECO:0000256" key="4">
    <source>
        <dbReference type="ARBA" id="ARBA00022741"/>
    </source>
</evidence>
<keyword evidence="3" id="KW-0808">Transferase</keyword>
<evidence type="ECO:0000256" key="1">
    <source>
        <dbReference type="ARBA" id="ARBA00007316"/>
    </source>
</evidence>
<dbReference type="Proteomes" id="UP000515860">
    <property type="component" value="Chromosome"/>
</dbReference>
<dbReference type="KEGG" id="whj:H9Q79_00355"/>
<keyword evidence="7" id="KW-0829">Tyrosine-protein kinase</keyword>
<proteinExistence type="inferred from homology"/>
<dbReference type="PANTHER" id="PTHR32309">
    <property type="entry name" value="TYROSINE-PROTEIN KINASE"/>
    <property type="match status" value="1"/>
</dbReference>
<comment type="similarity">
    <text evidence="1">Belongs to the CpsD/CapB family.</text>
</comment>
<dbReference type="Pfam" id="PF13614">
    <property type="entry name" value="AAA_31"/>
    <property type="match status" value="1"/>
</dbReference>
<dbReference type="InterPro" id="IPR050445">
    <property type="entry name" value="Bact_polysacc_biosynth/exp"/>
</dbReference>
<keyword evidence="4" id="KW-0547">Nucleotide-binding</keyword>
<protein>
    <recommendedName>
        <fullName evidence="2">non-specific protein-tyrosine kinase</fullName>
        <ecNumber evidence="2">2.7.10.2</ecNumber>
    </recommendedName>
</protein>
<dbReference type="RefSeq" id="WP_118645362.1">
    <property type="nucleotide sequence ID" value="NZ_CP060635.1"/>
</dbReference>
<keyword evidence="5 10" id="KW-0418">Kinase</keyword>
<reference evidence="10 11" key="1">
    <citation type="submission" date="2020-08" db="EMBL/GenBank/DDBJ databases">
        <authorList>
            <person name="Liu C."/>
            <person name="Sun Q."/>
        </authorList>
    </citation>
    <scope>NUCLEOTIDE SEQUENCE [LARGE SCALE GENOMIC DNA]</scope>
    <source>
        <strain evidence="10 11">NSJ-29</strain>
    </source>
</reference>
<name>A0A7G9GDC4_9FIRM</name>
<dbReference type="InterPro" id="IPR027417">
    <property type="entry name" value="P-loop_NTPase"/>
</dbReference>
<evidence type="ECO:0000256" key="8">
    <source>
        <dbReference type="ARBA" id="ARBA00051245"/>
    </source>
</evidence>
<dbReference type="EMBL" id="CP060635">
    <property type="protein sequence ID" value="QNM08806.1"/>
    <property type="molecule type" value="Genomic_DNA"/>
</dbReference>
<evidence type="ECO:0000313" key="10">
    <source>
        <dbReference type="EMBL" id="QNM08806.1"/>
    </source>
</evidence>
<dbReference type="Gene3D" id="3.40.50.300">
    <property type="entry name" value="P-loop containing nucleotide triphosphate hydrolases"/>
    <property type="match status" value="1"/>
</dbReference>
<evidence type="ECO:0000256" key="7">
    <source>
        <dbReference type="ARBA" id="ARBA00023137"/>
    </source>
</evidence>
<dbReference type="EC" id="2.7.10.2" evidence="2"/>
<dbReference type="AlphaFoldDB" id="A0A7G9GDC4"/>
<dbReference type="SUPFAM" id="SSF52540">
    <property type="entry name" value="P-loop containing nucleoside triphosphate hydrolases"/>
    <property type="match status" value="1"/>
</dbReference>
<gene>
    <name evidence="10" type="ORF">H9Q79_00355</name>
</gene>
<sequence>MAEQKVTITDSKKLNYYYEEAMKTLRTNIQLAGRKIKSILFTSTCPHEGKSELSFQLAKEFAKIGKSVVLVDADIRKPPYVGKQKIKQDILGLSHYLCGQVPMERICYHTNFENMDIIFSGTVSPNPSELLEDSLFTELLEALKQRYDYVLVDSPPIGSVIDAAIIAKQCDGAVFVVESETTSHKFAKRALTQLEKTGCRILGAVLNKVDYKKEKYYGKYDDYYYGESSRAGGKA</sequence>
<evidence type="ECO:0000256" key="3">
    <source>
        <dbReference type="ARBA" id="ARBA00022679"/>
    </source>
</evidence>
<evidence type="ECO:0000259" key="9">
    <source>
        <dbReference type="Pfam" id="PF13614"/>
    </source>
</evidence>
<evidence type="ECO:0000256" key="2">
    <source>
        <dbReference type="ARBA" id="ARBA00011903"/>
    </source>
</evidence>
<comment type="catalytic activity">
    <reaction evidence="8">
        <text>L-tyrosyl-[protein] + ATP = O-phospho-L-tyrosyl-[protein] + ADP + H(+)</text>
        <dbReference type="Rhea" id="RHEA:10596"/>
        <dbReference type="Rhea" id="RHEA-COMP:10136"/>
        <dbReference type="Rhea" id="RHEA-COMP:20101"/>
        <dbReference type="ChEBI" id="CHEBI:15378"/>
        <dbReference type="ChEBI" id="CHEBI:30616"/>
        <dbReference type="ChEBI" id="CHEBI:46858"/>
        <dbReference type="ChEBI" id="CHEBI:61978"/>
        <dbReference type="ChEBI" id="CHEBI:456216"/>
        <dbReference type="EC" id="2.7.10.2"/>
    </reaction>
</comment>
<keyword evidence="6" id="KW-0067">ATP-binding</keyword>
<dbReference type="GO" id="GO:0005886">
    <property type="term" value="C:plasma membrane"/>
    <property type="evidence" value="ECO:0007669"/>
    <property type="project" value="TreeGrafter"/>
</dbReference>
<feature type="domain" description="AAA" evidence="9">
    <location>
        <begin position="49"/>
        <end position="184"/>
    </location>
</feature>
<dbReference type="InterPro" id="IPR005702">
    <property type="entry name" value="Wzc-like_C"/>
</dbReference>